<organism evidence="8 9">
    <name type="scientific">Choiromyces venosus 120613-1</name>
    <dbReference type="NCBI Taxonomy" id="1336337"/>
    <lineage>
        <taxon>Eukaryota</taxon>
        <taxon>Fungi</taxon>
        <taxon>Dikarya</taxon>
        <taxon>Ascomycota</taxon>
        <taxon>Pezizomycotina</taxon>
        <taxon>Pezizomycetes</taxon>
        <taxon>Pezizales</taxon>
        <taxon>Tuberaceae</taxon>
        <taxon>Choiromyces</taxon>
    </lineage>
</organism>
<comment type="subcellular location">
    <subcellularLocation>
        <location evidence="1">Cytoplasm</location>
        <location evidence="1">Cytoskeleton</location>
    </subcellularLocation>
</comment>
<dbReference type="InterPro" id="IPR036140">
    <property type="entry name" value="PFN_sf"/>
</dbReference>
<dbReference type="PROSITE" id="PS00414">
    <property type="entry name" value="PROFILIN"/>
    <property type="match status" value="1"/>
</dbReference>
<comment type="function">
    <text evidence="6">Binds to actin and affects the structure of the cytoskeleton. At high concentrations, profilin prevents the polymerization of actin, whereas it enhances it at low concentrations.</text>
</comment>
<evidence type="ECO:0000256" key="4">
    <source>
        <dbReference type="ARBA" id="ARBA00023203"/>
    </source>
</evidence>
<dbReference type="AlphaFoldDB" id="A0A3N4JDT2"/>
<dbReference type="GO" id="GO:0005938">
    <property type="term" value="C:cell cortex"/>
    <property type="evidence" value="ECO:0007669"/>
    <property type="project" value="TreeGrafter"/>
</dbReference>
<evidence type="ECO:0000256" key="3">
    <source>
        <dbReference type="ARBA" id="ARBA00022490"/>
    </source>
</evidence>
<dbReference type="GO" id="GO:0003785">
    <property type="term" value="F:actin monomer binding"/>
    <property type="evidence" value="ECO:0007669"/>
    <property type="project" value="TreeGrafter"/>
</dbReference>
<name>A0A3N4JDT2_9PEZI</name>
<keyword evidence="5 6" id="KW-0206">Cytoskeleton</keyword>
<keyword evidence="3" id="KW-0963">Cytoplasm</keyword>
<evidence type="ECO:0000256" key="7">
    <source>
        <dbReference type="RuleBase" id="RU003909"/>
    </source>
</evidence>
<keyword evidence="4 7" id="KW-0009">Actin-binding</keyword>
<dbReference type="InterPro" id="IPR005455">
    <property type="entry name" value="PFN_euk"/>
</dbReference>
<evidence type="ECO:0000256" key="1">
    <source>
        <dbReference type="ARBA" id="ARBA00004245"/>
    </source>
</evidence>
<evidence type="ECO:0000256" key="2">
    <source>
        <dbReference type="ARBA" id="ARBA00010058"/>
    </source>
</evidence>
<dbReference type="OrthoDB" id="421374at2759"/>
<sequence>MSWQSYVDTTLIGSKKLDAAAIFSATGDSVWAASNFKIEPAEMQALIAAYQSQDKMNELASTGFHIDGTKYFTIKSEDRSIYGKQLKTGIICVKTKQAILVAHFPDTVQPGEAASVVEKLADYLIDVGF</sequence>
<evidence type="ECO:0000256" key="6">
    <source>
        <dbReference type="RuleBase" id="RU003908"/>
    </source>
</evidence>
<dbReference type="CDD" id="cd00148">
    <property type="entry name" value="PROF"/>
    <property type="match status" value="1"/>
</dbReference>
<dbReference type="PANTHER" id="PTHR11604">
    <property type="entry name" value="PROFILIN"/>
    <property type="match status" value="1"/>
</dbReference>
<protein>
    <recommendedName>
        <fullName evidence="7">Profilin</fullName>
    </recommendedName>
</protein>
<evidence type="ECO:0000313" key="8">
    <source>
        <dbReference type="EMBL" id="RPA96419.1"/>
    </source>
</evidence>
<dbReference type="InterPro" id="IPR027310">
    <property type="entry name" value="Profilin_CS"/>
</dbReference>
<proteinExistence type="inferred from homology"/>
<dbReference type="Pfam" id="PF00235">
    <property type="entry name" value="Profilin"/>
    <property type="match status" value="1"/>
</dbReference>
<reference evidence="8 9" key="1">
    <citation type="journal article" date="2018" name="Nat. Ecol. Evol.">
        <title>Pezizomycetes genomes reveal the molecular basis of ectomycorrhizal truffle lifestyle.</title>
        <authorList>
            <person name="Murat C."/>
            <person name="Payen T."/>
            <person name="Noel B."/>
            <person name="Kuo A."/>
            <person name="Morin E."/>
            <person name="Chen J."/>
            <person name="Kohler A."/>
            <person name="Krizsan K."/>
            <person name="Balestrini R."/>
            <person name="Da Silva C."/>
            <person name="Montanini B."/>
            <person name="Hainaut M."/>
            <person name="Levati E."/>
            <person name="Barry K.W."/>
            <person name="Belfiori B."/>
            <person name="Cichocki N."/>
            <person name="Clum A."/>
            <person name="Dockter R.B."/>
            <person name="Fauchery L."/>
            <person name="Guy J."/>
            <person name="Iotti M."/>
            <person name="Le Tacon F."/>
            <person name="Lindquist E.A."/>
            <person name="Lipzen A."/>
            <person name="Malagnac F."/>
            <person name="Mello A."/>
            <person name="Molinier V."/>
            <person name="Miyauchi S."/>
            <person name="Poulain J."/>
            <person name="Riccioni C."/>
            <person name="Rubini A."/>
            <person name="Sitrit Y."/>
            <person name="Splivallo R."/>
            <person name="Traeger S."/>
            <person name="Wang M."/>
            <person name="Zifcakova L."/>
            <person name="Wipf D."/>
            <person name="Zambonelli A."/>
            <person name="Paolocci F."/>
            <person name="Nowrousian M."/>
            <person name="Ottonello S."/>
            <person name="Baldrian P."/>
            <person name="Spatafora J.W."/>
            <person name="Henrissat B."/>
            <person name="Nagy L.G."/>
            <person name="Aury J.M."/>
            <person name="Wincker P."/>
            <person name="Grigoriev I.V."/>
            <person name="Bonfante P."/>
            <person name="Martin F.M."/>
        </authorList>
    </citation>
    <scope>NUCLEOTIDE SEQUENCE [LARGE SCALE GENOMIC DNA]</scope>
    <source>
        <strain evidence="8 9">120613-1</strain>
    </source>
</reference>
<evidence type="ECO:0000313" key="9">
    <source>
        <dbReference type="Proteomes" id="UP000276215"/>
    </source>
</evidence>
<dbReference type="PRINTS" id="PR01640">
    <property type="entry name" value="PROFILINPLNT"/>
</dbReference>
<dbReference type="Proteomes" id="UP000276215">
    <property type="component" value="Unassembled WGS sequence"/>
</dbReference>
<dbReference type="InterPro" id="IPR048278">
    <property type="entry name" value="PFN"/>
</dbReference>
<comment type="similarity">
    <text evidence="2 7">Belongs to the profilin family.</text>
</comment>
<keyword evidence="9" id="KW-1185">Reference proteome</keyword>
<dbReference type="PRINTS" id="PR00392">
    <property type="entry name" value="PROFILIN"/>
</dbReference>
<dbReference type="SMART" id="SM00392">
    <property type="entry name" value="PROF"/>
    <property type="match status" value="1"/>
</dbReference>
<dbReference type="STRING" id="1336337.A0A3N4JDT2"/>
<dbReference type="GO" id="GO:1903475">
    <property type="term" value="P:mitotic actomyosin contractile ring assembly"/>
    <property type="evidence" value="ECO:0007669"/>
    <property type="project" value="UniProtKB-ARBA"/>
</dbReference>
<dbReference type="PANTHER" id="PTHR11604:SF0">
    <property type="entry name" value="PROFILIN"/>
    <property type="match status" value="1"/>
</dbReference>
<accession>A0A3N4JDT2</accession>
<comment type="subunit">
    <text evidence="6">Occurs in many kinds of cells as a complex with monomeric actin in a 1:1 ratio.</text>
</comment>
<dbReference type="GO" id="GO:0005856">
    <property type="term" value="C:cytoskeleton"/>
    <property type="evidence" value="ECO:0007669"/>
    <property type="project" value="UniProtKB-SubCell"/>
</dbReference>
<evidence type="ECO:0000256" key="5">
    <source>
        <dbReference type="ARBA" id="ARBA00023212"/>
    </source>
</evidence>
<dbReference type="EMBL" id="ML120414">
    <property type="protein sequence ID" value="RPA96419.1"/>
    <property type="molecule type" value="Genomic_DNA"/>
</dbReference>
<dbReference type="Gene3D" id="3.30.450.30">
    <property type="entry name" value="Dynein light chain 2a, cytoplasmic"/>
    <property type="match status" value="1"/>
</dbReference>
<dbReference type="SUPFAM" id="SSF55770">
    <property type="entry name" value="Profilin (actin-binding protein)"/>
    <property type="match status" value="1"/>
</dbReference>
<dbReference type="FunFam" id="3.30.450.30:FF:000001">
    <property type="entry name" value="Profilin"/>
    <property type="match status" value="1"/>
</dbReference>
<gene>
    <name evidence="8" type="ORF">L873DRAFT_1223244</name>
</gene>